<feature type="repeat" description="ANK" evidence="4">
    <location>
        <begin position="209"/>
        <end position="241"/>
    </location>
</feature>
<keyword evidence="6" id="KW-1185">Reference proteome</keyword>
<evidence type="ECO:0000313" key="6">
    <source>
        <dbReference type="Proteomes" id="UP000001554"/>
    </source>
</evidence>
<dbReference type="InterPro" id="IPR036770">
    <property type="entry name" value="Ankyrin_rpt-contain_sf"/>
</dbReference>
<dbReference type="SMART" id="SM00248">
    <property type="entry name" value="ANK"/>
    <property type="match status" value="14"/>
</dbReference>
<proteinExistence type="predicted"/>
<dbReference type="Gene3D" id="1.25.40.20">
    <property type="entry name" value="Ankyrin repeat-containing domain"/>
    <property type="match status" value="3"/>
</dbReference>
<feature type="domain" description="SOCS box" evidence="5">
    <location>
        <begin position="872"/>
        <end position="911"/>
    </location>
</feature>
<dbReference type="Gene3D" id="1.10.750.20">
    <property type="entry name" value="SOCS box"/>
    <property type="match status" value="1"/>
</dbReference>
<dbReference type="GeneID" id="118403392"/>
<organism evidence="6 7">
    <name type="scientific">Branchiostoma floridae</name>
    <name type="common">Florida lancelet</name>
    <name type="synonym">Amphioxus</name>
    <dbReference type="NCBI Taxonomy" id="7739"/>
    <lineage>
        <taxon>Eukaryota</taxon>
        <taxon>Metazoa</taxon>
        <taxon>Chordata</taxon>
        <taxon>Cephalochordata</taxon>
        <taxon>Leptocardii</taxon>
        <taxon>Amphioxiformes</taxon>
        <taxon>Branchiostomatidae</taxon>
        <taxon>Branchiostoma</taxon>
    </lineage>
</organism>
<feature type="repeat" description="ANK" evidence="4">
    <location>
        <begin position="242"/>
        <end position="279"/>
    </location>
</feature>
<dbReference type="PANTHER" id="PTHR24189">
    <property type="entry name" value="MYOTROPHIN"/>
    <property type="match status" value="1"/>
</dbReference>
<feature type="repeat" description="ANK" evidence="4">
    <location>
        <begin position="605"/>
        <end position="637"/>
    </location>
</feature>
<dbReference type="RefSeq" id="XP_035657999.1">
    <property type="nucleotide sequence ID" value="XM_035802106.1"/>
</dbReference>
<feature type="repeat" description="ANK" evidence="4">
    <location>
        <begin position="743"/>
        <end position="775"/>
    </location>
</feature>
<dbReference type="PANTHER" id="PTHR24189:SF50">
    <property type="entry name" value="ANKYRIN REPEAT AND SOCS BOX PROTEIN 2"/>
    <property type="match status" value="1"/>
</dbReference>
<dbReference type="InterPro" id="IPR050745">
    <property type="entry name" value="Multifunctional_regulatory"/>
</dbReference>
<reference evidence="7" key="2">
    <citation type="submission" date="2025-08" db="UniProtKB">
        <authorList>
            <consortium name="RefSeq"/>
        </authorList>
    </citation>
    <scope>IDENTIFICATION</scope>
    <source>
        <strain evidence="7">S238N-H82</strain>
        <tissue evidence="7">Testes</tissue>
    </source>
</reference>
<protein>
    <submittedName>
        <fullName evidence="7">Poly [ADP-ribose] polymerase tankyrase-2-like</fullName>
    </submittedName>
</protein>
<evidence type="ECO:0000256" key="1">
    <source>
        <dbReference type="ARBA" id="ARBA00004906"/>
    </source>
</evidence>
<feature type="repeat" description="ANK" evidence="4">
    <location>
        <begin position="672"/>
        <end position="704"/>
    </location>
</feature>
<dbReference type="PROSITE" id="PS50297">
    <property type="entry name" value="ANK_REP_REGION"/>
    <property type="match status" value="5"/>
</dbReference>
<dbReference type="KEGG" id="bfo:118403392"/>
<sequence length="920" mass="102678">MDFIKDFCKGSFGSYLSDAQEGFLEKLLKCLEREEKWTKEDACWFYSVVNDGDLKNMLKMLNRHVGQVDAKLEVQYKNNDELMEYIYQKGDVRQVAPGVWQMIYDTEYVTPLYVTAKNGYVDCMRHLLNRQADVDYAPSGWTPLHAAVDAGHVDCVRLLLDYGADITTETDDGLIVLHLCCKPGEQYVRCAEVLLKASTEQINEKSWEKQQTPLHIAASKGLGGLVGLLLEKGADPNVRDLDKETPLLLAAYLTTGEDGYLMTCRKLVQAGADVNVQDSENQIALHKACRNGDDRMATLLAVSGSDINHRDYYFKTPLFEAIAASELLARGYSKDAVKGKPEGCVQAMVNNGAWRVYPTEFHQILAQCAGHPPTIEVLVNSYASVHITALWRESIPDDVMEEHGDFYRAFLSLGKSPATLQHLARSSLRKVFGKKCQKVVDGLAIAPGLKKYILLVPGEAGMHTFWTNAPFSSGLYKKLLICYNYKHNNPCKREIMATPSTELEIQSSIALYDIFRKGSIDEVKSLLLAGIVSANAAVETPEKDDDELVEYVLKKGEIRFVGQGLWSMSYVTEVTTPLFIVVSNGHVDCASYLLRMKADVNYAPTNDAPLHAACKLGNAELVDLPLAYKADANQMNEDGYCPLHLCDTGSYYKCAKALIRRGADIEGASWYEGDMPLHKAAEKGLDDLCSLLVNHGADVNARNGNEATPLIVACEKSTCESKYANAVRKLIAFGADIDAHDSDTEAALHKACTTADFEVVKVLVEGGADINKRDYDGNTPLYHAIWSSTLEAKRDLAQQCVRFLFSSGSWGIWAGSFHRVLRSVSVTPEVIEIILNTYANIPISYKWRQSIPDYVYEENKDFYDWLFKMALSPRSLMHLARFSLRQFLGRRCYQVFNSTSLAIPDRLKQYLLLEPQGIVH</sequence>
<dbReference type="PROSITE" id="PS50088">
    <property type="entry name" value="ANK_REPEAT"/>
    <property type="match status" value="10"/>
</dbReference>
<keyword evidence="2" id="KW-0677">Repeat</keyword>
<dbReference type="Proteomes" id="UP000001554">
    <property type="component" value="Chromosome 2"/>
</dbReference>
<feature type="repeat" description="ANK" evidence="4">
    <location>
        <begin position="107"/>
        <end position="139"/>
    </location>
</feature>
<dbReference type="OMA" id="NARTENK"/>
<evidence type="ECO:0000256" key="4">
    <source>
        <dbReference type="PROSITE-ProRule" id="PRU00023"/>
    </source>
</evidence>
<comment type="pathway">
    <text evidence="1">Protein modification; protein ubiquitination.</text>
</comment>
<feature type="repeat" description="ANK" evidence="4">
    <location>
        <begin position="280"/>
        <end position="312"/>
    </location>
</feature>
<gene>
    <name evidence="7" type="primary">LOC118403392</name>
</gene>
<keyword evidence="3 4" id="KW-0040">ANK repeat</keyword>
<accession>A0A9J7HE48</accession>
<dbReference type="InterPro" id="IPR002110">
    <property type="entry name" value="Ankyrin_rpt"/>
</dbReference>
<evidence type="ECO:0000313" key="7">
    <source>
        <dbReference type="RefSeq" id="XP_035657999.1"/>
    </source>
</evidence>
<feature type="repeat" description="ANK" evidence="4">
    <location>
        <begin position="638"/>
        <end position="670"/>
    </location>
</feature>
<evidence type="ECO:0000259" key="5">
    <source>
        <dbReference type="PROSITE" id="PS50225"/>
    </source>
</evidence>
<dbReference type="SMART" id="SM00969">
    <property type="entry name" value="SOCS_box"/>
    <property type="match status" value="2"/>
</dbReference>
<dbReference type="Pfam" id="PF00023">
    <property type="entry name" value="Ank"/>
    <property type="match status" value="1"/>
</dbReference>
<dbReference type="Pfam" id="PF07525">
    <property type="entry name" value="SOCS_box"/>
    <property type="match status" value="2"/>
</dbReference>
<feature type="repeat" description="ANK" evidence="4">
    <location>
        <begin position="705"/>
        <end position="742"/>
    </location>
</feature>
<dbReference type="PRINTS" id="PR01415">
    <property type="entry name" value="ANKYRIN"/>
</dbReference>
<name>A0A9J7HE48_BRAFL</name>
<dbReference type="OrthoDB" id="366390at2759"/>
<dbReference type="Pfam" id="PF12796">
    <property type="entry name" value="Ank_2"/>
    <property type="match status" value="5"/>
</dbReference>
<feature type="repeat" description="ANK" evidence="4">
    <location>
        <begin position="139"/>
        <end position="171"/>
    </location>
</feature>
<dbReference type="AlphaFoldDB" id="A0A9J7HE48"/>
<evidence type="ECO:0000256" key="2">
    <source>
        <dbReference type="ARBA" id="ARBA00022737"/>
    </source>
</evidence>
<dbReference type="InterPro" id="IPR001496">
    <property type="entry name" value="SOCS_box"/>
</dbReference>
<reference evidence="6" key="1">
    <citation type="journal article" date="2020" name="Nat. Ecol. Evol.">
        <title>Deeply conserved synteny resolves early events in vertebrate evolution.</title>
        <authorList>
            <person name="Simakov O."/>
            <person name="Marletaz F."/>
            <person name="Yue J.X."/>
            <person name="O'Connell B."/>
            <person name="Jenkins J."/>
            <person name="Brandt A."/>
            <person name="Calef R."/>
            <person name="Tung C.H."/>
            <person name="Huang T.K."/>
            <person name="Schmutz J."/>
            <person name="Satoh N."/>
            <person name="Yu J.K."/>
            <person name="Putnam N.H."/>
            <person name="Green R.E."/>
            <person name="Rokhsar D.S."/>
        </authorList>
    </citation>
    <scope>NUCLEOTIDE SEQUENCE [LARGE SCALE GENOMIC DNA]</scope>
    <source>
        <strain evidence="6">S238N-H82</strain>
    </source>
</reference>
<evidence type="ECO:0000256" key="3">
    <source>
        <dbReference type="ARBA" id="ARBA00023043"/>
    </source>
</evidence>
<dbReference type="PROSITE" id="PS50225">
    <property type="entry name" value="SOCS"/>
    <property type="match status" value="1"/>
</dbReference>
<dbReference type="SUPFAM" id="SSF48403">
    <property type="entry name" value="Ankyrin repeat"/>
    <property type="match status" value="2"/>
</dbReference>